<name>A0A565ASY3_9BRAS</name>
<evidence type="ECO:0000313" key="3">
    <source>
        <dbReference type="Proteomes" id="UP000489600"/>
    </source>
</evidence>
<dbReference type="EMBL" id="CABITT030000001">
    <property type="protein sequence ID" value="VVA92487.1"/>
    <property type="molecule type" value="Genomic_DNA"/>
</dbReference>
<protein>
    <submittedName>
        <fullName evidence="2">Uncharacterized protein</fullName>
    </submittedName>
</protein>
<comment type="caution">
    <text evidence="2">The sequence shown here is derived from an EMBL/GenBank/DDBJ whole genome shotgun (WGS) entry which is preliminary data.</text>
</comment>
<organism evidence="2 3">
    <name type="scientific">Arabis nemorensis</name>
    <dbReference type="NCBI Taxonomy" id="586526"/>
    <lineage>
        <taxon>Eukaryota</taxon>
        <taxon>Viridiplantae</taxon>
        <taxon>Streptophyta</taxon>
        <taxon>Embryophyta</taxon>
        <taxon>Tracheophyta</taxon>
        <taxon>Spermatophyta</taxon>
        <taxon>Magnoliopsida</taxon>
        <taxon>eudicotyledons</taxon>
        <taxon>Gunneridae</taxon>
        <taxon>Pentapetalae</taxon>
        <taxon>rosids</taxon>
        <taxon>malvids</taxon>
        <taxon>Brassicales</taxon>
        <taxon>Brassicaceae</taxon>
        <taxon>Arabideae</taxon>
        <taxon>Arabis</taxon>
    </lineage>
</organism>
<dbReference type="PANTHER" id="PTHR37184">
    <property type="entry name" value="CLAVATA3/ESR (CLE)-RELATED PROTEIN 27"/>
    <property type="match status" value="1"/>
</dbReference>
<dbReference type="InterPro" id="IPR040274">
    <property type="entry name" value="CLE27/CLE43"/>
</dbReference>
<evidence type="ECO:0000313" key="2">
    <source>
        <dbReference type="EMBL" id="VVA92487.1"/>
    </source>
</evidence>
<accession>A0A565ASY3</accession>
<keyword evidence="3" id="KW-1185">Reference proteome</keyword>
<dbReference type="AlphaFoldDB" id="A0A565ASY3"/>
<evidence type="ECO:0000256" key="1">
    <source>
        <dbReference type="SAM" id="MobiDB-lite"/>
    </source>
</evidence>
<feature type="region of interest" description="Disordered" evidence="1">
    <location>
        <begin position="73"/>
        <end position="94"/>
    </location>
</feature>
<proteinExistence type="predicted"/>
<dbReference type="OrthoDB" id="1298458at2759"/>
<sequence>MGCRDILLTFSVALLLISLFQIWLFRGGPVPQLSEDKQLGKDGNTLVFKNKKDIDVQRLVQRYFKGTSFAPNNTDTRFADSNRKIPSSPDRLHN</sequence>
<dbReference type="Proteomes" id="UP000489600">
    <property type="component" value="Unassembled WGS sequence"/>
</dbReference>
<reference evidence="2" key="1">
    <citation type="submission" date="2019-07" db="EMBL/GenBank/DDBJ databases">
        <authorList>
            <person name="Dittberner H."/>
        </authorList>
    </citation>
    <scope>NUCLEOTIDE SEQUENCE [LARGE SCALE GENOMIC DNA]</scope>
</reference>
<dbReference type="PANTHER" id="PTHR37184:SF2">
    <property type="entry name" value="CLAVATA3_ESR (CLE)-RELATED PROTEIN 43"/>
    <property type="match status" value="1"/>
</dbReference>
<gene>
    <name evidence="2" type="ORF">ANE_LOCUS2932</name>
</gene>